<protein>
    <submittedName>
        <fullName evidence="3">Single-stranded DNA-binding protein</fullName>
    </submittedName>
</protein>
<accession>A0A223M8P9</accession>
<evidence type="ECO:0000256" key="2">
    <source>
        <dbReference type="PROSITE-ProRule" id="PRU00252"/>
    </source>
</evidence>
<reference evidence="3 5" key="1">
    <citation type="submission" date="2017-08" db="EMBL/GenBank/DDBJ databases">
        <title>The complete genome sequence of a Mycoplasma hyopneumoniae isolate in Korea.</title>
        <authorList>
            <person name="Han J."/>
            <person name="Lee N."/>
        </authorList>
    </citation>
    <scope>NUCLEOTIDE SEQUENCE [LARGE SCALE GENOMIC DNA]</scope>
    <source>
        <strain evidence="3 5">KM014</strain>
    </source>
</reference>
<dbReference type="EMBL" id="CP022714">
    <property type="protein sequence ID" value="ASU13929.1"/>
    <property type="molecule type" value="Genomic_DNA"/>
</dbReference>
<dbReference type="InterPro" id="IPR000424">
    <property type="entry name" value="Primosome_PriB/ssb"/>
</dbReference>
<dbReference type="CDD" id="cd04496">
    <property type="entry name" value="SSB_OBF"/>
    <property type="match status" value="1"/>
</dbReference>
<evidence type="ECO:0000313" key="4">
    <source>
        <dbReference type="EMBL" id="MCI8283360.1"/>
    </source>
</evidence>
<reference evidence="4 6" key="2">
    <citation type="submission" date="2019-05" db="EMBL/GenBank/DDBJ databases">
        <title>Genome sequencing and assembly of Mycoplasma hyopneumoniae strains UFV01 and UFV02.</title>
        <authorList>
            <person name="De Souza L.F."/>
            <person name="Gonzaga N.F."/>
            <person name="Santos M.R."/>
            <person name="Deeney A.S."/>
            <person name="Vidigal P.M.P."/>
            <person name="Moreira M.A.S."/>
            <person name="Fietto J.R.L."/>
            <person name="Bressan G.C."/>
            <person name="Rycroft A.N."/>
            <person name="Silva Junior A."/>
        </authorList>
    </citation>
    <scope>NUCLEOTIDE SEQUENCE [LARGE SCALE GENOMIC DNA]</scope>
    <source>
        <strain evidence="4 6">UFV01</strain>
    </source>
</reference>
<evidence type="ECO:0000313" key="5">
    <source>
        <dbReference type="Proteomes" id="UP000215452"/>
    </source>
</evidence>
<organism evidence="3 5">
    <name type="scientific">Mesomycoplasma hyopneumoniae</name>
    <name type="common">Mycoplasma hyopneumoniae</name>
    <dbReference type="NCBI Taxonomy" id="2099"/>
    <lineage>
        <taxon>Bacteria</taxon>
        <taxon>Bacillati</taxon>
        <taxon>Mycoplasmatota</taxon>
        <taxon>Mycoplasmoidales</taxon>
        <taxon>Metamycoplasmataceae</taxon>
        <taxon>Mesomycoplasma</taxon>
    </lineage>
</organism>
<keyword evidence="1 2" id="KW-0238">DNA-binding</keyword>
<evidence type="ECO:0000313" key="6">
    <source>
        <dbReference type="Proteomes" id="UP001203104"/>
    </source>
</evidence>
<dbReference type="Gene3D" id="2.40.50.140">
    <property type="entry name" value="Nucleic acid-binding proteins"/>
    <property type="match status" value="1"/>
</dbReference>
<name>A0A223M8P9_MESHO</name>
<dbReference type="InterPro" id="IPR012340">
    <property type="entry name" value="NA-bd_OB-fold"/>
</dbReference>
<dbReference type="Proteomes" id="UP001203104">
    <property type="component" value="Unassembled WGS sequence"/>
</dbReference>
<dbReference type="PROSITE" id="PS50935">
    <property type="entry name" value="SSB"/>
    <property type="match status" value="1"/>
</dbReference>
<dbReference type="Pfam" id="PF00436">
    <property type="entry name" value="SSB"/>
    <property type="match status" value="1"/>
</dbReference>
<proteinExistence type="predicted"/>
<dbReference type="SUPFAM" id="SSF50249">
    <property type="entry name" value="Nucleic acid-binding proteins"/>
    <property type="match status" value="1"/>
</dbReference>
<dbReference type="AlphaFoldDB" id="A0A223M8P9"/>
<dbReference type="OMA" id="HLKSFWK"/>
<evidence type="ECO:0000313" key="3">
    <source>
        <dbReference type="EMBL" id="ASU13929.1"/>
    </source>
</evidence>
<dbReference type="RefSeq" id="WP_011290238.1">
    <property type="nucleotide sequence ID" value="NZ_VBRV01000004.1"/>
</dbReference>
<sequence>MINQVTLIGRLASFVNIVKSNINKDYIFFTLAVDSKNGKTDFFTVFSFNERLLKLADLTTKGSPIALECRLHSFLKNNKRELSLILEDFKLLETKSQFEERKAKNFAELDLNKLKPSFEENKENSLVQNNFENNFQDWDLDLDNLVIQTEEVKKEEQSQVNEEQFRRIFDEWTKSQQQKDSQQ</sequence>
<dbReference type="GO" id="GO:0003697">
    <property type="term" value="F:single-stranded DNA binding"/>
    <property type="evidence" value="ECO:0007669"/>
    <property type="project" value="InterPro"/>
</dbReference>
<dbReference type="EMBL" id="VBRW01000005">
    <property type="protein sequence ID" value="MCI8283360.1"/>
    <property type="molecule type" value="Genomic_DNA"/>
</dbReference>
<dbReference type="Proteomes" id="UP000215452">
    <property type="component" value="Chromosome"/>
</dbReference>
<evidence type="ECO:0000256" key="1">
    <source>
        <dbReference type="ARBA" id="ARBA00023125"/>
    </source>
</evidence>
<gene>
    <name evidence="3" type="ORF">CIB43_00012</name>
    <name evidence="4" type="ORF">FEF30_02105</name>
</gene>